<gene>
    <name evidence="6" type="ORF">PPYR_12719</name>
</gene>
<dbReference type="InterPro" id="IPR038606">
    <property type="entry name" value="To_sf"/>
</dbReference>
<dbReference type="GO" id="GO:0007623">
    <property type="term" value="P:circadian rhythm"/>
    <property type="evidence" value="ECO:0007669"/>
    <property type="project" value="UniProtKB-ARBA"/>
</dbReference>
<dbReference type="Pfam" id="PF06585">
    <property type="entry name" value="JHBP"/>
    <property type="match status" value="1"/>
</dbReference>
<keyword evidence="7" id="KW-1185">Reference proteome</keyword>
<evidence type="ECO:0000313" key="5">
    <source>
        <dbReference type="EMBL" id="JAV78033.1"/>
    </source>
</evidence>
<evidence type="ECO:0008006" key="8">
    <source>
        <dbReference type="Google" id="ProtNLM"/>
    </source>
</evidence>
<proteinExistence type="inferred from homology"/>
<sequence length="242" mass="27365">MHFSPVAFYLTIIVPCLALPNIFKRCKIDDDKCLKSSVEYAISNLGNGLEELKIGPLDPLVLPAIEVQAIPGPISLYQKYSNGMYRNFTQLKVVQFKVDLDKCQMYLEAFLPTIFFSGDYSIKGRLFLLEIDSDGTVTGTSTNSTLFANMTCVKYQQNNNQHIKVTDLQANFVWGEILIHFGDVFKGNDKLNEEFDKSVNENIAAFLEILKEDEMEILGALIKDYANKVFSTYSVSEIFEMS</sequence>
<dbReference type="InterPro" id="IPR010562">
    <property type="entry name" value="Haemolymph_juvenile_hormone-bd"/>
</dbReference>
<reference evidence="6 7" key="2">
    <citation type="journal article" date="2018" name="Elife">
        <title>Firefly genomes illuminate parallel origins of bioluminescence in beetles.</title>
        <authorList>
            <person name="Fallon T.R."/>
            <person name="Lower S.E."/>
            <person name="Chang C.H."/>
            <person name="Bessho-Uehara M."/>
            <person name="Martin G.J."/>
            <person name="Bewick A.J."/>
            <person name="Behringer M."/>
            <person name="Debat H.J."/>
            <person name="Wong I."/>
            <person name="Day J.C."/>
            <person name="Suvorov A."/>
            <person name="Silva C.J."/>
            <person name="Stanger-Hall K.F."/>
            <person name="Hall D.W."/>
            <person name="Schmitz R.J."/>
            <person name="Nelson D.R."/>
            <person name="Lewis S.M."/>
            <person name="Shigenobu S."/>
            <person name="Bybee S.M."/>
            <person name="Larracuente A.M."/>
            <person name="Oba Y."/>
            <person name="Weng J.K."/>
        </authorList>
    </citation>
    <scope>NUCLEOTIDE SEQUENCE [LARGE SCALE GENOMIC DNA]</scope>
    <source>
        <strain evidence="6">1611_PpyrPB1</strain>
        <tissue evidence="6">Whole body</tissue>
    </source>
</reference>
<dbReference type="InParanoid" id="A0A1Y1LWW5"/>
<protein>
    <recommendedName>
        <fullName evidence="8">Hemolymph juvenile hormone-binding protein</fullName>
    </recommendedName>
</protein>
<dbReference type="GO" id="GO:0005615">
    <property type="term" value="C:extracellular space"/>
    <property type="evidence" value="ECO:0007669"/>
    <property type="project" value="TreeGrafter"/>
</dbReference>
<accession>A0A1Y1LWW5</accession>
<dbReference type="FunFam" id="3.15.10.30:FF:000001">
    <property type="entry name" value="Takeout-like protein 1"/>
    <property type="match status" value="1"/>
</dbReference>
<keyword evidence="1 4" id="KW-0732">Signal</keyword>
<dbReference type="Proteomes" id="UP000327044">
    <property type="component" value="Unassembled WGS sequence"/>
</dbReference>
<organism evidence="5">
    <name type="scientific">Photinus pyralis</name>
    <name type="common">Common eastern firefly</name>
    <name type="synonym">Lampyris pyralis</name>
    <dbReference type="NCBI Taxonomy" id="7054"/>
    <lineage>
        <taxon>Eukaryota</taxon>
        <taxon>Metazoa</taxon>
        <taxon>Ecdysozoa</taxon>
        <taxon>Arthropoda</taxon>
        <taxon>Hexapoda</taxon>
        <taxon>Insecta</taxon>
        <taxon>Pterygota</taxon>
        <taxon>Neoptera</taxon>
        <taxon>Endopterygota</taxon>
        <taxon>Coleoptera</taxon>
        <taxon>Polyphaga</taxon>
        <taxon>Elateriformia</taxon>
        <taxon>Elateroidea</taxon>
        <taxon>Lampyridae</taxon>
        <taxon>Lampyrinae</taxon>
        <taxon>Photinus</taxon>
    </lineage>
</organism>
<reference evidence="5" key="1">
    <citation type="journal article" date="2016" name="Sci. Rep.">
        <title>Molecular characterization of firefly nuptial gifts: a multi-omics approach sheds light on postcopulatory sexual selection.</title>
        <authorList>
            <person name="Al-Wathiqui N."/>
            <person name="Fallon T.R."/>
            <person name="South A."/>
            <person name="Weng J.K."/>
            <person name="Lewis S.M."/>
        </authorList>
    </citation>
    <scope>NUCLEOTIDE SEQUENCE</scope>
</reference>
<evidence type="ECO:0000256" key="4">
    <source>
        <dbReference type="SAM" id="SignalP"/>
    </source>
</evidence>
<dbReference type="AlphaFoldDB" id="A0A1Y1LWW5"/>
<evidence type="ECO:0000313" key="7">
    <source>
        <dbReference type="Proteomes" id="UP000327044"/>
    </source>
</evidence>
<keyword evidence="2" id="KW-0090">Biological rhythms</keyword>
<dbReference type="Gene3D" id="3.15.10.30">
    <property type="entry name" value="Haemolymph juvenile hormone binding protein"/>
    <property type="match status" value="1"/>
</dbReference>
<dbReference type="SMART" id="SM00700">
    <property type="entry name" value="JHBP"/>
    <property type="match status" value="1"/>
</dbReference>
<dbReference type="EMBL" id="VVIM01000009">
    <property type="protein sequence ID" value="KAB0793099.1"/>
    <property type="molecule type" value="Genomic_DNA"/>
</dbReference>
<evidence type="ECO:0000256" key="2">
    <source>
        <dbReference type="ARBA" id="ARBA00023108"/>
    </source>
</evidence>
<feature type="signal peptide" evidence="4">
    <location>
        <begin position="1"/>
        <end position="18"/>
    </location>
</feature>
<dbReference type="EMBL" id="GEZM01044930">
    <property type="protein sequence ID" value="JAV78033.1"/>
    <property type="molecule type" value="Transcribed_RNA"/>
</dbReference>
<name>A0A1Y1LWW5_PHOPY</name>
<evidence type="ECO:0000313" key="6">
    <source>
        <dbReference type="EMBL" id="KAB0793099.1"/>
    </source>
</evidence>
<comment type="similarity">
    <text evidence="3">Belongs to the TO family.</text>
</comment>
<feature type="chain" id="PRO_5036029883" description="Hemolymph juvenile hormone-binding protein" evidence="4">
    <location>
        <begin position="19"/>
        <end position="242"/>
    </location>
</feature>
<reference evidence="6" key="3">
    <citation type="submission" date="2019-08" db="EMBL/GenBank/DDBJ databases">
        <authorList>
            <consortium name="Photinus pyralis genome working group"/>
            <person name="Fallon T.R."/>
            <person name="Sander Lower S.E."/>
            <person name="Weng J.-K."/>
        </authorList>
    </citation>
    <scope>NUCLEOTIDE SEQUENCE</scope>
    <source>
        <strain evidence="6">1611_PpyrPB1</strain>
        <tissue evidence="6">Whole body</tissue>
    </source>
</reference>
<evidence type="ECO:0000256" key="1">
    <source>
        <dbReference type="ARBA" id="ARBA00022729"/>
    </source>
</evidence>
<dbReference type="PANTHER" id="PTHR11008">
    <property type="entry name" value="PROTEIN TAKEOUT-LIKE PROTEIN"/>
    <property type="match status" value="1"/>
</dbReference>
<evidence type="ECO:0000256" key="3">
    <source>
        <dbReference type="ARBA" id="ARBA00060902"/>
    </source>
</evidence>
<dbReference type="OrthoDB" id="8182977at2759"/>
<dbReference type="PANTHER" id="PTHR11008:SF32">
    <property type="entry name" value="CIRCADIAN CLOCK-CONTROLLED PROTEIN DAYWAKE-RELATED"/>
    <property type="match status" value="1"/>
</dbReference>